<dbReference type="AlphaFoldDB" id="F4GZZ9"/>
<evidence type="ECO:0000259" key="3">
    <source>
        <dbReference type="PROSITE" id="PS51186"/>
    </source>
</evidence>
<dbReference type="InterPro" id="IPR016181">
    <property type="entry name" value="Acyl_CoA_acyltransferase"/>
</dbReference>
<dbReference type="InterPro" id="IPR000182">
    <property type="entry name" value="GNAT_dom"/>
</dbReference>
<dbReference type="Pfam" id="PF00583">
    <property type="entry name" value="Acetyltransf_1"/>
    <property type="match status" value="1"/>
</dbReference>
<dbReference type="InterPro" id="IPR050832">
    <property type="entry name" value="Bact_Acetyltransf"/>
</dbReference>
<dbReference type="GO" id="GO:0016747">
    <property type="term" value="F:acyltransferase activity, transferring groups other than amino-acyl groups"/>
    <property type="evidence" value="ECO:0007669"/>
    <property type="project" value="InterPro"/>
</dbReference>
<dbReference type="EMBL" id="CP002666">
    <property type="protein sequence ID" value="AEE44921.1"/>
    <property type="molecule type" value="Genomic_DNA"/>
</dbReference>
<dbReference type="eggNOG" id="COG0454">
    <property type="taxonomic scope" value="Bacteria"/>
</dbReference>
<dbReference type="HOGENOM" id="CLU_013985_13_3_11"/>
<dbReference type="SUPFAM" id="SSF55729">
    <property type="entry name" value="Acyl-CoA N-acyltransferases (Nat)"/>
    <property type="match status" value="1"/>
</dbReference>
<evidence type="ECO:0000256" key="2">
    <source>
        <dbReference type="ARBA" id="ARBA00023315"/>
    </source>
</evidence>
<dbReference type="PROSITE" id="PS51186">
    <property type="entry name" value="GNAT"/>
    <property type="match status" value="1"/>
</dbReference>
<keyword evidence="5" id="KW-1185">Reference proteome</keyword>
<accession>F4GZZ9</accession>
<dbReference type="PANTHER" id="PTHR43877">
    <property type="entry name" value="AMINOALKYLPHOSPHONATE N-ACETYLTRANSFERASE-RELATED-RELATED"/>
    <property type="match status" value="1"/>
</dbReference>
<keyword evidence="1 4" id="KW-0808">Transferase</keyword>
<evidence type="ECO:0000313" key="4">
    <source>
        <dbReference type="EMBL" id="AEE44921.1"/>
    </source>
</evidence>
<name>F4GZZ9_CELFA</name>
<feature type="domain" description="N-acetyltransferase" evidence="3">
    <location>
        <begin position="1"/>
        <end position="163"/>
    </location>
</feature>
<dbReference type="KEGG" id="cfi:Celf_0781"/>
<keyword evidence="2" id="KW-0012">Acyltransferase</keyword>
<evidence type="ECO:0000313" key="5">
    <source>
        <dbReference type="Proteomes" id="UP000008460"/>
    </source>
</evidence>
<sequence>MTASPVPAGPQHVDAIHALRRSLEDRMAAAGVVQWPQGSMPRERVEAQVADGQWWVVPDPEIEVAGTVRLLWSDPEYWGDDPTPAAYVHGLMVDRRRAGSGLGGDLLAWAAARGRDAGATLLRLDCRESNPALRRYYEGQGFRAVGRRDLGSHANTLLERPVGARRSTDR</sequence>
<dbReference type="STRING" id="590998.Celf_0781"/>
<gene>
    <name evidence="4" type="ordered locus">Celf_0781</name>
</gene>
<protein>
    <submittedName>
        <fullName evidence="4">GCN5-related N-acetyltransferase</fullName>
    </submittedName>
</protein>
<dbReference type="Proteomes" id="UP000008460">
    <property type="component" value="Chromosome"/>
</dbReference>
<reference evidence="4 5" key="1">
    <citation type="submission" date="2011-04" db="EMBL/GenBank/DDBJ databases">
        <title>Complete sequence of Cellulomonas fimi ATCC 484.</title>
        <authorList>
            <consortium name="US DOE Joint Genome Institute"/>
            <person name="Lucas S."/>
            <person name="Han J."/>
            <person name="Lapidus A."/>
            <person name="Cheng J.-F."/>
            <person name="Goodwin L."/>
            <person name="Pitluck S."/>
            <person name="Peters L."/>
            <person name="Chertkov O."/>
            <person name="Detter J.C."/>
            <person name="Han C."/>
            <person name="Tapia R."/>
            <person name="Land M."/>
            <person name="Hauser L."/>
            <person name="Kyrpides N."/>
            <person name="Ivanova N."/>
            <person name="Ovchinnikova G."/>
            <person name="Pagani I."/>
            <person name="Mead D."/>
            <person name="Brumm P."/>
            <person name="Woyke T."/>
        </authorList>
    </citation>
    <scope>NUCLEOTIDE SEQUENCE [LARGE SCALE GENOMIC DNA]</scope>
    <source>
        <strain evidence="5">ATCC 484 / DSM 20113 / JCM 1341 / NBRC 15513 / NCIMB 8980 / NCTC 7547</strain>
    </source>
</reference>
<proteinExistence type="predicted"/>
<evidence type="ECO:0000256" key="1">
    <source>
        <dbReference type="ARBA" id="ARBA00022679"/>
    </source>
</evidence>
<dbReference type="Gene3D" id="3.40.630.30">
    <property type="match status" value="1"/>
</dbReference>
<dbReference type="RefSeq" id="WP_013769950.1">
    <property type="nucleotide sequence ID" value="NC_015514.1"/>
</dbReference>
<organism evidence="4 5">
    <name type="scientific">Cellulomonas fimi (strain ATCC 484 / DSM 20113 / JCM 1341 / CCUG 24087 / LMG 16345 / NBRC 15513 / NCIMB 8980 / NCTC 7547 / NRS-133)</name>
    <dbReference type="NCBI Taxonomy" id="590998"/>
    <lineage>
        <taxon>Bacteria</taxon>
        <taxon>Bacillati</taxon>
        <taxon>Actinomycetota</taxon>
        <taxon>Actinomycetes</taxon>
        <taxon>Micrococcales</taxon>
        <taxon>Cellulomonadaceae</taxon>
        <taxon>Cellulomonas</taxon>
    </lineage>
</organism>